<keyword evidence="7" id="KW-0812">Transmembrane</keyword>
<dbReference type="GeneID" id="37019133"/>
<keyword evidence="3 6" id="KW-0560">Oxidoreductase</keyword>
<dbReference type="SUPFAM" id="SSF48264">
    <property type="entry name" value="Cytochrome P450"/>
    <property type="match status" value="1"/>
</dbReference>
<dbReference type="RefSeq" id="XP_025353942.1">
    <property type="nucleotide sequence ID" value="XM_025497352.1"/>
</dbReference>
<keyword evidence="6" id="KW-0503">Monooxygenase</keyword>
<comment type="cofactor">
    <cofactor evidence="5">
        <name>heme</name>
        <dbReference type="ChEBI" id="CHEBI:30413"/>
    </cofactor>
</comment>
<dbReference type="InParanoid" id="A0A316V811"/>
<feature type="transmembrane region" description="Helical" evidence="7">
    <location>
        <begin position="40"/>
        <end position="59"/>
    </location>
</feature>
<dbReference type="PROSITE" id="PS00086">
    <property type="entry name" value="CYTOCHROME_P450"/>
    <property type="match status" value="1"/>
</dbReference>
<dbReference type="Gene3D" id="1.10.630.10">
    <property type="entry name" value="Cytochrome P450"/>
    <property type="match status" value="1"/>
</dbReference>
<dbReference type="GO" id="GO:0004497">
    <property type="term" value="F:monooxygenase activity"/>
    <property type="evidence" value="ECO:0007669"/>
    <property type="project" value="UniProtKB-KW"/>
</dbReference>
<dbReference type="EMBL" id="KZ819604">
    <property type="protein sequence ID" value="PWN33640.1"/>
    <property type="molecule type" value="Genomic_DNA"/>
</dbReference>
<evidence type="ECO:0000313" key="8">
    <source>
        <dbReference type="EMBL" id="PWN33640.1"/>
    </source>
</evidence>
<evidence type="ECO:0000256" key="7">
    <source>
        <dbReference type="SAM" id="Phobius"/>
    </source>
</evidence>
<evidence type="ECO:0000256" key="5">
    <source>
        <dbReference type="PIRSR" id="PIRSR602401-1"/>
    </source>
</evidence>
<comment type="similarity">
    <text evidence="1 6">Belongs to the cytochrome P450 family.</text>
</comment>
<reference evidence="8 9" key="1">
    <citation type="journal article" date="2018" name="Mol. Biol. Evol.">
        <title>Broad Genomic Sampling Reveals a Smut Pathogenic Ancestry of the Fungal Clade Ustilaginomycotina.</title>
        <authorList>
            <person name="Kijpornyongpan T."/>
            <person name="Mondo S.J."/>
            <person name="Barry K."/>
            <person name="Sandor L."/>
            <person name="Lee J."/>
            <person name="Lipzen A."/>
            <person name="Pangilinan J."/>
            <person name="LaButti K."/>
            <person name="Hainaut M."/>
            <person name="Henrissat B."/>
            <person name="Grigoriev I.V."/>
            <person name="Spatafora J.W."/>
            <person name="Aime M.C."/>
        </authorList>
    </citation>
    <scope>NUCLEOTIDE SEQUENCE [LARGE SCALE GENOMIC DNA]</scope>
    <source>
        <strain evidence="8 9">MCA 3882</strain>
    </source>
</reference>
<proteinExistence type="inferred from homology"/>
<keyword evidence="7" id="KW-1133">Transmembrane helix</keyword>
<dbReference type="GO" id="GO:0016705">
    <property type="term" value="F:oxidoreductase activity, acting on paired donors, with incorporation or reduction of molecular oxygen"/>
    <property type="evidence" value="ECO:0007669"/>
    <property type="project" value="InterPro"/>
</dbReference>
<keyword evidence="2 5" id="KW-0479">Metal-binding</keyword>
<evidence type="ECO:0000256" key="1">
    <source>
        <dbReference type="ARBA" id="ARBA00010617"/>
    </source>
</evidence>
<dbReference type="InterPro" id="IPR017972">
    <property type="entry name" value="Cyt_P450_CS"/>
</dbReference>
<name>A0A316V811_9BASI</name>
<evidence type="ECO:0000256" key="6">
    <source>
        <dbReference type="RuleBase" id="RU000461"/>
    </source>
</evidence>
<dbReference type="Pfam" id="PF00067">
    <property type="entry name" value="p450"/>
    <property type="match status" value="1"/>
</dbReference>
<dbReference type="InterPro" id="IPR002401">
    <property type="entry name" value="Cyt_P450_E_grp-I"/>
</dbReference>
<dbReference type="GO" id="GO:0006629">
    <property type="term" value="P:lipid metabolic process"/>
    <property type="evidence" value="ECO:0007669"/>
    <property type="project" value="UniProtKB-ARBA"/>
</dbReference>
<dbReference type="STRING" id="1280837.A0A316V811"/>
<sequence>MPHTYWNNIVSTPGSSAGMGQSNQIVDHASNLLQATIDRFGLILPSAVLALLILGFIYHDRLVFSPGKRSGIYDIPGGLPLIGHTHQIMKFGTTNQFHRFQELALMSPTQCYRLTFAGVGSMIMINRPEYIEYVQKTNFENYPKGFQFRDKLGDLLGHDGIFVADGDVWKTQRKMASHMFSANQFNNWVRVVVHNELNTIDTILDKVASQKRFSIQGLDGTTSGMSDAKGGMVNMTELFFRYTLSSFAKMAFGSDLGCLTEDPASLENPHPFAVAFDFSQGVMNKRFVNPFWRILEAITPEGARMRSSIKLIRNFGTAIIKQRLVEAGIKIDGIDLNEKSEFSQEHKDLLALFMEQTQDPEALLTVVLNFMIAGRDTTAQTLSWLLYELCANPEHVKLIREEVDRVLGPDAAEQRVRVNYTDFKKFPYTLACFHEAARLHPSVPKNGKEILRDDVIVPQGPNPHNLPPIKVYAKERVGWSDWVMNRLPEVWGEDADQFNPKRFLEKDEKGGWSYVQQSQWKFHVFNAGPRLCLGMNLAGFEGVSFLAAMLQKYDFTWASKQQGQTSDWPPMYANSVTHPMKDSYQCIITPRNYNE</sequence>
<dbReference type="Proteomes" id="UP000245771">
    <property type="component" value="Unassembled WGS sequence"/>
</dbReference>
<keyword evidence="9" id="KW-1185">Reference proteome</keyword>
<dbReference type="PANTHER" id="PTHR24296">
    <property type="entry name" value="CYTOCHROME P450"/>
    <property type="match status" value="1"/>
</dbReference>
<gene>
    <name evidence="8" type="ORF">FA14DRAFT_147582</name>
</gene>
<dbReference type="InterPro" id="IPR001128">
    <property type="entry name" value="Cyt_P450"/>
</dbReference>
<dbReference type="InterPro" id="IPR036396">
    <property type="entry name" value="Cyt_P450_sf"/>
</dbReference>
<keyword evidence="4 5" id="KW-0408">Iron</keyword>
<protein>
    <submittedName>
        <fullName evidence="8">Cytochrome P450</fullName>
    </submittedName>
</protein>
<dbReference type="GO" id="GO:0005506">
    <property type="term" value="F:iron ion binding"/>
    <property type="evidence" value="ECO:0007669"/>
    <property type="project" value="InterPro"/>
</dbReference>
<accession>A0A316V811</accession>
<dbReference type="GO" id="GO:0020037">
    <property type="term" value="F:heme binding"/>
    <property type="evidence" value="ECO:0007669"/>
    <property type="project" value="InterPro"/>
</dbReference>
<keyword evidence="7" id="KW-0472">Membrane</keyword>
<dbReference type="OrthoDB" id="1470350at2759"/>
<organism evidence="8 9">
    <name type="scientific">Meira miltonrushii</name>
    <dbReference type="NCBI Taxonomy" id="1280837"/>
    <lineage>
        <taxon>Eukaryota</taxon>
        <taxon>Fungi</taxon>
        <taxon>Dikarya</taxon>
        <taxon>Basidiomycota</taxon>
        <taxon>Ustilaginomycotina</taxon>
        <taxon>Exobasidiomycetes</taxon>
        <taxon>Exobasidiales</taxon>
        <taxon>Brachybasidiaceae</taxon>
        <taxon>Meira</taxon>
    </lineage>
</organism>
<evidence type="ECO:0000313" key="9">
    <source>
        <dbReference type="Proteomes" id="UP000245771"/>
    </source>
</evidence>
<dbReference type="AlphaFoldDB" id="A0A316V811"/>
<evidence type="ECO:0000256" key="4">
    <source>
        <dbReference type="ARBA" id="ARBA00023004"/>
    </source>
</evidence>
<keyword evidence="5 6" id="KW-0349">Heme</keyword>
<dbReference type="PRINTS" id="PR00385">
    <property type="entry name" value="P450"/>
</dbReference>
<evidence type="ECO:0000256" key="2">
    <source>
        <dbReference type="ARBA" id="ARBA00022723"/>
    </source>
</evidence>
<feature type="binding site" description="axial binding residue" evidence="5">
    <location>
        <position position="532"/>
    </location>
    <ligand>
        <name>heme</name>
        <dbReference type="ChEBI" id="CHEBI:30413"/>
    </ligand>
    <ligandPart>
        <name>Fe</name>
        <dbReference type="ChEBI" id="CHEBI:18248"/>
    </ligandPart>
</feature>
<evidence type="ECO:0000256" key="3">
    <source>
        <dbReference type="ARBA" id="ARBA00023002"/>
    </source>
</evidence>
<dbReference type="PRINTS" id="PR00463">
    <property type="entry name" value="EP450I"/>
</dbReference>